<reference evidence="3" key="4">
    <citation type="submission" date="2024-10" db="EMBL/GenBank/DDBJ databases">
        <authorList>
            <person name="Bergman P."/>
            <person name="Andersson A.F."/>
            <person name="Zangenah S."/>
            <person name="Abbasi N."/>
        </authorList>
    </citation>
    <scope>NUCLEOTIDE SEQUENCE</scope>
    <source>
        <strain evidence="3">W5</strain>
    </source>
</reference>
<name>A0A250G0H8_9FLAO</name>
<dbReference type="InterPro" id="IPR002798">
    <property type="entry name" value="SpoIIM-like"/>
</dbReference>
<accession>A0A250G0H8</accession>
<gene>
    <name evidence="3" type="ORF">ACI76L_11695</name>
    <name evidence="2" type="ORF">CGC58_11225</name>
</gene>
<evidence type="ECO:0000256" key="1">
    <source>
        <dbReference type="SAM" id="Phobius"/>
    </source>
</evidence>
<evidence type="ECO:0000313" key="3">
    <source>
        <dbReference type="EMBL" id="MFK8294448.1"/>
    </source>
</evidence>
<keyword evidence="1" id="KW-1133">Transmembrane helix</keyword>
<keyword evidence="1" id="KW-0472">Membrane</keyword>
<dbReference type="EMBL" id="CP022387">
    <property type="protein sequence ID" value="ATA90245.1"/>
    <property type="molecule type" value="Genomic_DNA"/>
</dbReference>
<sequence length="165" mass="18882">MKLKILTVLTFFLPFVVGLFLIEVNDVPIKEESNPSFLVLDKVDLLFKILANNTYVILINVLGFLSFGGITLLNTSYNGFVLGLFFNTIKQKTNLSLIFSSFLPHSIELVAILLSCYIGYCLSIKLYHYIFKEVMEFNFKDIKKILFCLIIVFISSLLEVFVSIR</sequence>
<reference evidence="2" key="2">
    <citation type="journal article" date="2017" name="Genome Announc.">
        <title>Twelve Complete Reference Genomes of Clinical Isolates in the Capnocytophaga Genus.</title>
        <authorList>
            <person name="Villarma A."/>
            <person name="Gulvik C.A."/>
            <person name="Rowe L.A."/>
            <person name="Sheth M."/>
            <person name="Juieng P."/>
            <person name="Nicholson A.C."/>
            <person name="Loparev V.N."/>
            <person name="McQuiston J.R."/>
        </authorList>
    </citation>
    <scope>NUCLEOTIDE SEQUENCE</scope>
    <source>
        <strain evidence="2">H2177</strain>
    </source>
</reference>
<dbReference type="AlphaFoldDB" id="A0A250G0H8"/>
<evidence type="ECO:0000313" key="4">
    <source>
        <dbReference type="Proteomes" id="UP000217348"/>
    </source>
</evidence>
<dbReference type="OrthoDB" id="9839644at2"/>
<keyword evidence="1" id="KW-0812">Transmembrane</keyword>
<organism evidence="2 4">
    <name type="scientific">Capnocytophaga stomatis</name>
    <dbReference type="NCBI Taxonomy" id="1848904"/>
    <lineage>
        <taxon>Bacteria</taxon>
        <taxon>Pseudomonadati</taxon>
        <taxon>Bacteroidota</taxon>
        <taxon>Flavobacteriia</taxon>
        <taxon>Flavobacteriales</taxon>
        <taxon>Flavobacteriaceae</taxon>
        <taxon>Capnocytophaga</taxon>
    </lineage>
</organism>
<protein>
    <submittedName>
        <fullName evidence="3">Stage II sporulation protein M</fullName>
    </submittedName>
</protein>
<dbReference type="KEGG" id="csto:CGC58_11225"/>
<evidence type="ECO:0000313" key="5">
    <source>
        <dbReference type="Proteomes" id="UP001622370"/>
    </source>
</evidence>
<proteinExistence type="predicted"/>
<feature type="transmembrane region" description="Helical" evidence="1">
    <location>
        <begin position="142"/>
        <end position="164"/>
    </location>
</feature>
<dbReference type="Proteomes" id="UP000217348">
    <property type="component" value="Chromosome"/>
</dbReference>
<dbReference type="Pfam" id="PF01944">
    <property type="entry name" value="SpoIIM"/>
    <property type="match status" value="1"/>
</dbReference>
<evidence type="ECO:0000313" key="2">
    <source>
        <dbReference type="EMBL" id="ATA90245.1"/>
    </source>
</evidence>
<dbReference type="EMBL" id="JBJGWJ010000011">
    <property type="protein sequence ID" value="MFK8294448.1"/>
    <property type="molecule type" value="Genomic_DNA"/>
</dbReference>
<reference evidence="3 5" key="1">
    <citation type="journal article" date="2016" name="Sci. Rep.">
        <title>Whole genome sequencing identifies a novel species of the genus Capnocytophaga isolated from dog and cat bite wounds in humans.</title>
        <authorList>
            <person name="Zangenah S."/>
            <person name="Abbasi N."/>
            <person name="Andersson A.F."/>
            <person name="Bergman P."/>
        </authorList>
    </citation>
    <scope>NUCLEOTIDE SEQUENCE [LARGE SCALE GENOMIC DNA]</scope>
    <source>
        <strain evidence="3 5">W5</strain>
    </source>
</reference>
<keyword evidence="5" id="KW-1185">Reference proteome</keyword>
<dbReference type="RefSeq" id="WP_095896789.1">
    <property type="nucleotide sequence ID" value="NZ_BOPJ01000019.1"/>
</dbReference>
<dbReference type="Proteomes" id="UP001622370">
    <property type="component" value="Unassembled WGS sequence"/>
</dbReference>
<feature type="transmembrane region" description="Helical" evidence="1">
    <location>
        <begin position="109"/>
        <end position="130"/>
    </location>
</feature>
<reference evidence="4" key="3">
    <citation type="submission" date="2017-06" db="EMBL/GenBank/DDBJ databases">
        <title>Capnocytophaga spp. assemblies.</title>
        <authorList>
            <person name="Gulvik C.A."/>
        </authorList>
    </citation>
    <scope>NUCLEOTIDE SEQUENCE [LARGE SCALE GENOMIC DNA]</scope>
    <source>
        <strain evidence="4">H2177</strain>
    </source>
</reference>